<dbReference type="AlphaFoldDB" id="J3ND78"/>
<dbReference type="EnsemblPlants" id="OB12G19360.1">
    <property type="protein sequence ID" value="OB12G19360.1"/>
    <property type="gene ID" value="OB12G19360"/>
</dbReference>
<dbReference type="Gramene" id="OB12G19360.1">
    <property type="protein sequence ID" value="OB12G19360.1"/>
    <property type="gene ID" value="OB12G19360"/>
</dbReference>
<evidence type="ECO:0000313" key="1">
    <source>
        <dbReference type="EnsemblPlants" id="OB12G19360.1"/>
    </source>
</evidence>
<protein>
    <submittedName>
        <fullName evidence="1">Uncharacterized protein</fullName>
    </submittedName>
</protein>
<dbReference type="HOGENOM" id="CLU_3071892_0_0_1"/>
<reference evidence="1" key="1">
    <citation type="journal article" date="2013" name="Nat. Commun.">
        <title>Whole-genome sequencing of Oryza brachyantha reveals mechanisms underlying Oryza genome evolution.</title>
        <authorList>
            <person name="Chen J."/>
            <person name="Huang Q."/>
            <person name="Gao D."/>
            <person name="Wang J."/>
            <person name="Lang Y."/>
            <person name="Liu T."/>
            <person name="Li B."/>
            <person name="Bai Z."/>
            <person name="Luis Goicoechea J."/>
            <person name="Liang C."/>
            <person name="Chen C."/>
            <person name="Zhang W."/>
            <person name="Sun S."/>
            <person name="Liao Y."/>
            <person name="Zhang X."/>
            <person name="Yang L."/>
            <person name="Song C."/>
            <person name="Wang M."/>
            <person name="Shi J."/>
            <person name="Liu G."/>
            <person name="Liu J."/>
            <person name="Zhou H."/>
            <person name="Zhou W."/>
            <person name="Yu Q."/>
            <person name="An N."/>
            <person name="Chen Y."/>
            <person name="Cai Q."/>
            <person name="Wang B."/>
            <person name="Liu B."/>
            <person name="Min J."/>
            <person name="Huang Y."/>
            <person name="Wu H."/>
            <person name="Li Z."/>
            <person name="Zhang Y."/>
            <person name="Yin Y."/>
            <person name="Song W."/>
            <person name="Jiang J."/>
            <person name="Jackson S.A."/>
            <person name="Wing R.A."/>
            <person name="Wang J."/>
            <person name="Chen M."/>
        </authorList>
    </citation>
    <scope>NUCLEOTIDE SEQUENCE [LARGE SCALE GENOMIC DNA]</scope>
    <source>
        <strain evidence="1">cv. IRGC 101232</strain>
    </source>
</reference>
<sequence>MKRSTSSLLGWISIQIEEARLFDIRTERIRTQAGSPTKLRGFTWNSGSSICMS</sequence>
<proteinExistence type="predicted"/>
<accession>J3ND78</accession>
<dbReference type="Proteomes" id="UP000006038">
    <property type="component" value="Chromosome 12"/>
</dbReference>
<evidence type="ECO:0000313" key="2">
    <source>
        <dbReference type="Proteomes" id="UP000006038"/>
    </source>
</evidence>
<name>J3ND78_ORYBR</name>
<reference evidence="1" key="2">
    <citation type="submission" date="2013-04" db="UniProtKB">
        <authorList>
            <consortium name="EnsemblPlants"/>
        </authorList>
    </citation>
    <scope>IDENTIFICATION</scope>
</reference>
<organism evidence="1">
    <name type="scientific">Oryza brachyantha</name>
    <name type="common">malo sina</name>
    <dbReference type="NCBI Taxonomy" id="4533"/>
    <lineage>
        <taxon>Eukaryota</taxon>
        <taxon>Viridiplantae</taxon>
        <taxon>Streptophyta</taxon>
        <taxon>Embryophyta</taxon>
        <taxon>Tracheophyta</taxon>
        <taxon>Spermatophyta</taxon>
        <taxon>Magnoliopsida</taxon>
        <taxon>Liliopsida</taxon>
        <taxon>Poales</taxon>
        <taxon>Poaceae</taxon>
        <taxon>BOP clade</taxon>
        <taxon>Oryzoideae</taxon>
        <taxon>Oryzeae</taxon>
        <taxon>Oryzinae</taxon>
        <taxon>Oryza</taxon>
    </lineage>
</organism>
<keyword evidence="2" id="KW-1185">Reference proteome</keyword>